<dbReference type="PANTHER" id="PTHR45713:SF6">
    <property type="entry name" value="F5_8 TYPE C DOMAIN-CONTAINING PROTEIN"/>
    <property type="match status" value="1"/>
</dbReference>
<accession>A0ABD3X2H3</accession>
<reference evidence="1 2" key="1">
    <citation type="submission" date="2024-11" db="EMBL/GenBank/DDBJ databases">
        <title>Chromosome-level genome assembly of the freshwater bivalve Anodonta woodiana.</title>
        <authorList>
            <person name="Chen X."/>
        </authorList>
    </citation>
    <scope>NUCLEOTIDE SEQUENCE [LARGE SCALE GENOMIC DNA]</scope>
    <source>
        <strain evidence="1">MN2024</strain>
        <tissue evidence="1">Gills</tissue>
    </source>
</reference>
<gene>
    <name evidence="1" type="ORF">ACJMK2_032192</name>
</gene>
<feature type="non-terminal residue" evidence="1">
    <location>
        <position position="1"/>
    </location>
</feature>
<dbReference type="Proteomes" id="UP001634394">
    <property type="component" value="Unassembled WGS sequence"/>
</dbReference>
<dbReference type="PANTHER" id="PTHR45713">
    <property type="entry name" value="FTP DOMAIN-CONTAINING PROTEIN"/>
    <property type="match status" value="1"/>
</dbReference>
<dbReference type="InterPro" id="IPR008979">
    <property type="entry name" value="Galactose-bd-like_sf"/>
</dbReference>
<dbReference type="AlphaFoldDB" id="A0ABD3X2H3"/>
<keyword evidence="2" id="KW-1185">Reference proteome</keyword>
<organism evidence="1 2">
    <name type="scientific">Sinanodonta woodiana</name>
    <name type="common">Chinese pond mussel</name>
    <name type="synonym">Anodonta woodiana</name>
    <dbReference type="NCBI Taxonomy" id="1069815"/>
    <lineage>
        <taxon>Eukaryota</taxon>
        <taxon>Metazoa</taxon>
        <taxon>Spiralia</taxon>
        <taxon>Lophotrochozoa</taxon>
        <taxon>Mollusca</taxon>
        <taxon>Bivalvia</taxon>
        <taxon>Autobranchia</taxon>
        <taxon>Heteroconchia</taxon>
        <taxon>Palaeoheterodonta</taxon>
        <taxon>Unionida</taxon>
        <taxon>Unionoidea</taxon>
        <taxon>Unionidae</taxon>
        <taxon>Unioninae</taxon>
        <taxon>Sinanodonta</taxon>
    </lineage>
</organism>
<evidence type="ECO:0000313" key="1">
    <source>
        <dbReference type="EMBL" id="KAL3879916.1"/>
    </source>
</evidence>
<evidence type="ECO:0008006" key="3">
    <source>
        <dbReference type="Google" id="ProtNLM"/>
    </source>
</evidence>
<dbReference type="EMBL" id="JBJQND010000004">
    <property type="protein sequence ID" value="KAL3879916.1"/>
    <property type="molecule type" value="Genomic_DNA"/>
</dbReference>
<dbReference type="InterPro" id="IPR051941">
    <property type="entry name" value="BG_Antigen-Binding_Lectin"/>
</dbReference>
<comment type="caution">
    <text evidence="1">The sequence shown here is derived from an EMBL/GenBank/DDBJ whole genome shotgun (WGS) entry which is preliminary data.</text>
</comment>
<sequence>VVNFALKKPANQSTTLDYRNFNWTADLAVDGNSDGRQSETSRTCSGTQEILNVNHTWEVDIGFQIIVKTITVYGRTDNKADNQLYGVTLYLGNTSGPWSYGKQLTSFNQDLPYVFKPDNAIARFISLKRLANILVICEVTVEGECKRGTYGPGCNDKCGYCYKENDRCSPTDGRCVDGCEAGWHGYTCKQ</sequence>
<dbReference type="SUPFAM" id="SSF49785">
    <property type="entry name" value="Galactose-binding domain-like"/>
    <property type="match status" value="1"/>
</dbReference>
<evidence type="ECO:0000313" key="2">
    <source>
        <dbReference type="Proteomes" id="UP001634394"/>
    </source>
</evidence>
<dbReference type="Gene3D" id="2.60.120.260">
    <property type="entry name" value="Galactose-binding domain-like"/>
    <property type="match status" value="1"/>
</dbReference>
<proteinExistence type="predicted"/>
<name>A0ABD3X2H3_SINWO</name>
<feature type="non-terminal residue" evidence="1">
    <location>
        <position position="190"/>
    </location>
</feature>
<protein>
    <recommendedName>
        <fullName evidence="3">F5/8 type C domain-containing protein</fullName>
    </recommendedName>
</protein>